<feature type="binding site" evidence="12">
    <location>
        <position position="171"/>
    </location>
    <ligand>
        <name>NAD(+)</name>
        <dbReference type="ChEBI" id="CHEBI:57540"/>
    </ligand>
</feature>
<comment type="caution">
    <text evidence="13">The sequence shown here is derived from an EMBL/GenBank/DDBJ whole genome shotgun (WGS) entry which is preliminary data.</text>
</comment>
<evidence type="ECO:0000256" key="12">
    <source>
        <dbReference type="PIRSR" id="PIRSR000094-3"/>
    </source>
</evidence>
<feature type="binding site" evidence="12">
    <location>
        <position position="22"/>
    </location>
    <ligand>
        <name>NAD(+)</name>
        <dbReference type="ChEBI" id="CHEBI:57540"/>
    </ligand>
</feature>
<comment type="catalytic activity">
    <reaction evidence="9 10">
        <text>a 2,3-saturated acyl-[ACP] + NAD(+) = a (2E)-enoyl-[ACP] + NADH + H(+)</text>
        <dbReference type="Rhea" id="RHEA:10240"/>
        <dbReference type="Rhea" id="RHEA-COMP:9925"/>
        <dbReference type="Rhea" id="RHEA-COMP:9926"/>
        <dbReference type="ChEBI" id="CHEBI:15378"/>
        <dbReference type="ChEBI" id="CHEBI:57540"/>
        <dbReference type="ChEBI" id="CHEBI:57945"/>
        <dbReference type="ChEBI" id="CHEBI:78784"/>
        <dbReference type="ChEBI" id="CHEBI:78785"/>
        <dbReference type="EC" id="1.3.1.9"/>
    </reaction>
</comment>
<evidence type="ECO:0000256" key="9">
    <source>
        <dbReference type="ARBA" id="ARBA00048572"/>
    </source>
</evidence>
<dbReference type="EMBL" id="JAEMUK010000015">
    <property type="protein sequence ID" value="MBJ7543582.1"/>
    <property type="molecule type" value="Genomic_DNA"/>
</dbReference>
<keyword evidence="6 10" id="KW-0520">NAD</keyword>
<dbReference type="FunFam" id="3.40.50.720:FF:000054">
    <property type="entry name" value="Enoyl-[acyl-carrier-protein] reductase [NADH]"/>
    <property type="match status" value="1"/>
</dbReference>
<name>A0A8I1KJB8_9HYPH</name>
<keyword evidence="5 10" id="KW-0560">Oxidoreductase</keyword>
<feature type="binding site" evidence="12">
    <location>
        <position position="49"/>
    </location>
    <ligand>
        <name>NAD(+)</name>
        <dbReference type="ChEBI" id="CHEBI:57540"/>
    </ligand>
</feature>
<keyword evidence="3 10" id="KW-0444">Lipid biosynthesis</keyword>
<dbReference type="NCBIfam" id="NF005078">
    <property type="entry name" value="PRK06505.1"/>
    <property type="match status" value="1"/>
</dbReference>
<keyword evidence="7" id="KW-0443">Lipid metabolism</keyword>
<evidence type="ECO:0000256" key="5">
    <source>
        <dbReference type="ARBA" id="ARBA00023002"/>
    </source>
</evidence>
<proteinExistence type="inferred from homology"/>
<comment type="pathway">
    <text evidence="1">Lipid metabolism; fatty acid biosynthesis.</text>
</comment>
<evidence type="ECO:0000256" key="2">
    <source>
        <dbReference type="ARBA" id="ARBA00009233"/>
    </source>
</evidence>
<evidence type="ECO:0000256" key="8">
    <source>
        <dbReference type="ARBA" id="ARBA00023160"/>
    </source>
</evidence>
<keyword evidence="4" id="KW-0276">Fatty acid metabolism</keyword>
<dbReference type="GO" id="GO:0006633">
    <property type="term" value="P:fatty acid biosynthetic process"/>
    <property type="evidence" value="ECO:0007669"/>
    <property type="project" value="UniProtKB-UniPathway"/>
</dbReference>
<evidence type="ECO:0000313" key="14">
    <source>
        <dbReference type="Proteomes" id="UP000623250"/>
    </source>
</evidence>
<dbReference type="PRINTS" id="PR00081">
    <property type="entry name" value="GDHRDH"/>
</dbReference>
<protein>
    <recommendedName>
        <fullName evidence="10">Enoyl-[acyl-carrier-protein] reductase [NADH]</fullName>
        <ecNumber evidence="10">1.3.1.9</ecNumber>
    </recommendedName>
</protein>
<dbReference type="Gene3D" id="1.10.8.400">
    <property type="entry name" value="Enoyl acyl carrier protein reductase"/>
    <property type="match status" value="1"/>
</dbReference>
<evidence type="ECO:0000256" key="10">
    <source>
        <dbReference type="PIRNR" id="PIRNR000094"/>
    </source>
</evidence>
<dbReference type="PANTHER" id="PTHR43159">
    <property type="entry name" value="ENOYL-[ACYL-CARRIER-PROTEIN] REDUCTASE"/>
    <property type="match status" value="1"/>
</dbReference>
<dbReference type="Proteomes" id="UP000623250">
    <property type="component" value="Unassembled WGS sequence"/>
</dbReference>
<dbReference type="AlphaFoldDB" id="A0A8I1KJB8"/>
<evidence type="ECO:0000256" key="3">
    <source>
        <dbReference type="ARBA" id="ARBA00022516"/>
    </source>
</evidence>
<keyword evidence="14" id="KW-1185">Reference proteome</keyword>
<comment type="similarity">
    <text evidence="2 10">Belongs to the short-chain dehydrogenases/reductases (SDR) family. FabI subfamily.</text>
</comment>
<reference evidence="13 14" key="1">
    <citation type="submission" date="2020-12" db="EMBL/GenBank/DDBJ databases">
        <title>Revised draft genomes of Rhodomicrobium vannielii ATCC 17100 and Rhodomicrobium udaipurense JA643.</title>
        <authorList>
            <person name="Conners E.M."/>
            <person name="Davenport E.J."/>
            <person name="Bose A."/>
        </authorList>
    </citation>
    <scope>NUCLEOTIDE SEQUENCE [LARGE SCALE GENOMIC DNA]</scope>
    <source>
        <strain evidence="13 14">JA643</strain>
    </source>
</reference>
<sequence>MTGFDVAKPGPLMAGKRGLIMGVANERSIAYGIARVLAGQGAEIAYTYQGDAFGRRVIPLAESLGGKIILPCDVVDLASVDSVFDTLKEKWGKIDFLVHALAFSDRNELKGRYADTTRDNFINSMVISCFSFTEIAKRAAALMTDGGSMITLTYGGSTRVVPRYNVMGVAKAALEASVRYLAVDFGPQGIRVNGLSAGPMRTLAGSGVSDARVIFNYQKLHSPLRRTPTLDEVGGAALYLLSGLSTAVTGETHYVDSGYNIVAMPRPEMINEKGEGLASEAGVALQREPRAAE</sequence>
<evidence type="ECO:0000256" key="6">
    <source>
        <dbReference type="ARBA" id="ARBA00023027"/>
    </source>
</evidence>
<feature type="active site" description="Proton acceptor" evidence="11">
    <location>
        <position position="164"/>
    </location>
</feature>
<feature type="binding site" evidence="12">
    <location>
        <begin position="28"/>
        <end position="29"/>
    </location>
    <ligand>
        <name>NAD(+)</name>
        <dbReference type="ChEBI" id="CHEBI:57540"/>
    </ligand>
</feature>
<dbReference type="PANTHER" id="PTHR43159:SF2">
    <property type="entry name" value="ENOYL-[ACYL-CARRIER-PROTEIN] REDUCTASE [NADH], CHLOROPLASTIC"/>
    <property type="match status" value="1"/>
</dbReference>
<evidence type="ECO:0000256" key="11">
    <source>
        <dbReference type="PIRSR" id="PIRSR000094-1"/>
    </source>
</evidence>
<evidence type="ECO:0000313" key="13">
    <source>
        <dbReference type="EMBL" id="MBJ7543582.1"/>
    </source>
</evidence>
<evidence type="ECO:0000256" key="4">
    <source>
        <dbReference type="ARBA" id="ARBA00022832"/>
    </source>
</evidence>
<dbReference type="SUPFAM" id="SSF51735">
    <property type="entry name" value="NAD(P)-binding Rossmann-fold domains"/>
    <property type="match status" value="1"/>
</dbReference>
<dbReference type="UniPathway" id="UPA00094"/>
<dbReference type="Gene3D" id="3.40.50.720">
    <property type="entry name" value="NAD(P)-binding Rossmann-like Domain"/>
    <property type="match status" value="1"/>
</dbReference>
<accession>A0A8I1KJB8</accession>
<dbReference type="Pfam" id="PF13561">
    <property type="entry name" value="adh_short_C2"/>
    <property type="match status" value="1"/>
</dbReference>
<feature type="active site" description="Proton acceptor" evidence="11">
    <location>
        <position position="154"/>
    </location>
</feature>
<dbReference type="EC" id="1.3.1.9" evidence="10"/>
<dbReference type="CDD" id="cd05372">
    <property type="entry name" value="ENR_SDR"/>
    <property type="match status" value="1"/>
</dbReference>
<dbReference type="InterPro" id="IPR014358">
    <property type="entry name" value="Enoyl-ACP_Rdtase_NADH"/>
</dbReference>
<dbReference type="PIRSF" id="PIRSF000094">
    <property type="entry name" value="Enoyl-ACP_rdct"/>
    <property type="match status" value="1"/>
</dbReference>
<feature type="binding site" evidence="12">
    <location>
        <begin position="73"/>
        <end position="74"/>
    </location>
    <ligand>
        <name>NAD(+)</name>
        <dbReference type="ChEBI" id="CHEBI:57540"/>
    </ligand>
</feature>
<feature type="binding site" evidence="12">
    <location>
        <position position="101"/>
    </location>
    <ligand>
        <name>NAD(+)</name>
        <dbReference type="ChEBI" id="CHEBI:57540"/>
    </ligand>
</feature>
<organism evidence="13 14">
    <name type="scientific">Rhodomicrobium udaipurense</name>
    <dbReference type="NCBI Taxonomy" id="1202716"/>
    <lineage>
        <taxon>Bacteria</taxon>
        <taxon>Pseudomonadati</taxon>
        <taxon>Pseudomonadota</taxon>
        <taxon>Alphaproteobacteria</taxon>
        <taxon>Hyphomicrobiales</taxon>
        <taxon>Hyphomicrobiaceae</taxon>
        <taxon>Rhodomicrobium</taxon>
    </lineage>
</organism>
<evidence type="ECO:0000256" key="7">
    <source>
        <dbReference type="ARBA" id="ARBA00023098"/>
    </source>
</evidence>
<dbReference type="RefSeq" id="WP_037234579.1">
    <property type="nucleotide sequence ID" value="NZ_JAEMUK010000015.1"/>
</dbReference>
<evidence type="ECO:0000256" key="1">
    <source>
        <dbReference type="ARBA" id="ARBA00005194"/>
    </source>
</evidence>
<dbReference type="InterPro" id="IPR002347">
    <property type="entry name" value="SDR_fam"/>
</dbReference>
<dbReference type="GO" id="GO:0004318">
    <property type="term" value="F:enoyl-[acyl-carrier-protein] reductase (NADH) activity"/>
    <property type="evidence" value="ECO:0007669"/>
    <property type="project" value="UniProtKB-EC"/>
</dbReference>
<keyword evidence="8 10" id="KW-0275">Fatty acid biosynthesis</keyword>
<dbReference type="InterPro" id="IPR036291">
    <property type="entry name" value="NAD(P)-bd_dom_sf"/>
</dbReference>
<gene>
    <name evidence="13" type="primary">fabI</name>
    <name evidence="13" type="ORF">JDN41_08425</name>
</gene>